<gene>
    <name evidence="7" type="ORF">MICH65_0681</name>
</gene>
<evidence type="ECO:0000256" key="5">
    <source>
        <dbReference type="ARBA" id="ARBA00023136"/>
    </source>
</evidence>
<dbReference type="Pfam" id="PF07963">
    <property type="entry name" value="N_methyl"/>
    <property type="match status" value="1"/>
</dbReference>
<protein>
    <submittedName>
        <fullName evidence="7">Type IV pilus assembly protein PilA</fullName>
    </submittedName>
</protein>
<dbReference type="NCBIfam" id="TIGR02532">
    <property type="entry name" value="IV_pilin_GFxxxE"/>
    <property type="match status" value="1"/>
</dbReference>
<dbReference type="PANTHER" id="PTHR30093">
    <property type="entry name" value="GENERAL SECRETION PATHWAY PROTEIN G"/>
    <property type="match status" value="1"/>
</dbReference>
<keyword evidence="8" id="KW-1185">Reference proteome</keyword>
<evidence type="ECO:0000256" key="6">
    <source>
        <dbReference type="SAM" id="Phobius"/>
    </source>
</evidence>
<dbReference type="AlphaFoldDB" id="A0A857NCV2"/>
<dbReference type="KEGG" id="caqa:MICH65_0681"/>
<evidence type="ECO:0000313" key="7">
    <source>
        <dbReference type="EMBL" id="QHO63662.1"/>
    </source>
</evidence>
<evidence type="ECO:0000256" key="1">
    <source>
        <dbReference type="ARBA" id="ARBA00004167"/>
    </source>
</evidence>
<evidence type="ECO:0000256" key="2">
    <source>
        <dbReference type="ARBA" id="ARBA00022481"/>
    </source>
</evidence>
<dbReference type="PANTHER" id="PTHR30093:SF44">
    <property type="entry name" value="TYPE II SECRETION SYSTEM CORE PROTEIN G"/>
    <property type="match status" value="1"/>
</dbReference>
<dbReference type="SUPFAM" id="SSF54523">
    <property type="entry name" value="Pili subunits"/>
    <property type="match status" value="1"/>
</dbReference>
<reference evidence="8" key="1">
    <citation type="journal article" date="2020" name="Microorganisms">
        <title>Complete Genome of a Member of a New Bacterial Lineage in the Microgenomates Group Reveals an Unusual Nucleotide Composition Disparity Between Two Strands of DNA and Limited Metabolic Potential.</title>
        <authorList>
            <person name="Kadnikov V.V."/>
            <person name="Mardanov A.V."/>
            <person name="Beletsky A.V."/>
            <person name="Karnachuk O.V."/>
            <person name="Ravin N.V."/>
        </authorList>
    </citation>
    <scope>NUCLEOTIDE SEQUENCE [LARGE SCALE GENOMIC DNA]</scope>
</reference>
<evidence type="ECO:0000256" key="3">
    <source>
        <dbReference type="ARBA" id="ARBA00022692"/>
    </source>
</evidence>
<evidence type="ECO:0000256" key="4">
    <source>
        <dbReference type="ARBA" id="ARBA00022989"/>
    </source>
</evidence>
<proteinExistence type="predicted"/>
<comment type="subcellular location">
    <subcellularLocation>
        <location evidence="1">Membrane</location>
        <topology evidence="1">Single-pass membrane protein</topology>
    </subcellularLocation>
</comment>
<keyword evidence="5 6" id="KW-0472">Membrane</keyword>
<evidence type="ECO:0000313" key="8">
    <source>
        <dbReference type="Proteomes" id="UP000463983"/>
    </source>
</evidence>
<dbReference type="InterPro" id="IPR012902">
    <property type="entry name" value="N_methyl_site"/>
</dbReference>
<feature type="transmembrane region" description="Helical" evidence="6">
    <location>
        <begin position="7"/>
        <end position="31"/>
    </location>
</feature>
<dbReference type="Gene3D" id="3.30.700.10">
    <property type="entry name" value="Glycoprotein, Type 4 Pilin"/>
    <property type="match status" value="1"/>
</dbReference>
<organism evidence="7 8">
    <name type="scientific">Candidatus Chazhemtobacterium aquaticus</name>
    <dbReference type="NCBI Taxonomy" id="2715735"/>
    <lineage>
        <taxon>Bacteria</taxon>
        <taxon>Candidatus Chazhemtobacteraceae</taxon>
        <taxon>Candidatus Chazhemtobacterium</taxon>
    </lineage>
</organism>
<keyword evidence="3 6" id="KW-0812">Transmembrane</keyword>
<name>A0A857NCV2_9BACT</name>
<dbReference type="InterPro" id="IPR000983">
    <property type="entry name" value="Bac_GSPG_pilin"/>
</dbReference>
<dbReference type="GO" id="GO:0016020">
    <property type="term" value="C:membrane"/>
    <property type="evidence" value="ECO:0007669"/>
    <property type="project" value="UniProtKB-SubCell"/>
</dbReference>
<dbReference type="RefSeq" id="WP_161932032.1">
    <property type="nucleotide sequence ID" value="NZ_CP047901.1"/>
</dbReference>
<dbReference type="InterPro" id="IPR045584">
    <property type="entry name" value="Pilin-like"/>
</dbReference>
<dbReference type="GO" id="GO:0015628">
    <property type="term" value="P:protein secretion by the type II secretion system"/>
    <property type="evidence" value="ECO:0007669"/>
    <property type="project" value="InterPro"/>
</dbReference>
<dbReference type="GO" id="GO:0015627">
    <property type="term" value="C:type II protein secretion system complex"/>
    <property type="evidence" value="ECO:0007669"/>
    <property type="project" value="InterPro"/>
</dbReference>
<sequence>MRIKEAGFTFVELLVVITIIAVISGIAMASFSSTNANARDSKRKGDLEQIRAALEICRAESGAYPASLGTAIVCDGQTYLDPVPTDPKDGQTGFGYSYTYVSPTQYTLCATTMEGSGETSPYCLNNP</sequence>
<dbReference type="EMBL" id="CP047901">
    <property type="protein sequence ID" value="QHO63662.1"/>
    <property type="molecule type" value="Genomic_DNA"/>
</dbReference>
<dbReference type="Proteomes" id="UP000463983">
    <property type="component" value="Chromosome"/>
</dbReference>
<keyword evidence="2" id="KW-0488">Methylation</keyword>
<keyword evidence="4 6" id="KW-1133">Transmembrane helix</keyword>
<dbReference type="PRINTS" id="PR00813">
    <property type="entry name" value="BCTERIALGSPG"/>
</dbReference>
<accession>A0A857NCV2</accession>